<proteinExistence type="inferred from homology"/>
<keyword evidence="5" id="KW-0645">Protease</keyword>
<dbReference type="NCBIfam" id="NF008268">
    <property type="entry name" value="PRK11040.1"/>
    <property type="match status" value="1"/>
</dbReference>
<dbReference type="Pfam" id="PF19289">
    <property type="entry name" value="PmbA_TldD_3rd"/>
    <property type="match status" value="1"/>
</dbReference>
<name>A0A5E4PHX2_9COXI</name>
<dbReference type="GO" id="GO:0006508">
    <property type="term" value="P:proteolysis"/>
    <property type="evidence" value="ECO:0007669"/>
    <property type="project" value="UniProtKB-KW"/>
</dbReference>
<dbReference type="Pfam" id="PF01523">
    <property type="entry name" value="PmbA_TldD_1st"/>
    <property type="match status" value="1"/>
</dbReference>
<dbReference type="InterPro" id="IPR047657">
    <property type="entry name" value="PmbA"/>
</dbReference>
<dbReference type="PANTHER" id="PTHR43421:SF1">
    <property type="entry name" value="METALLOPROTEASE PMBA"/>
    <property type="match status" value="1"/>
</dbReference>
<dbReference type="InterPro" id="IPR035068">
    <property type="entry name" value="TldD/PmbA_N"/>
</dbReference>
<evidence type="ECO:0000259" key="3">
    <source>
        <dbReference type="Pfam" id="PF19289"/>
    </source>
</evidence>
<feature type="domain" description="Metalloprotease TldD/E central" evidence="4">
    <location>
        <begin position="125"/>
        <end position="231"/>
    </location>
</feature>
<organism evidence="5 6">
    <name type="scientific">Aquicella siphonis</name>
    <dbReference type="NCBI Taxonomy" id="254247"/>
    <lineage>
        <taxon>Bacteria</taxon>
        <taxon>Pseudomonadati</taxon>
        <taxon>Pseudomonadota</taxon>
        <taxon>Gammaproteobacteria</taxon>
        <taxon>Legionellales</taxon>
        <taxon>Coxiellaceae</taxon>
        <taxon>Aquicella</taxon>
    </lineage>
</organism>
<feature type="domain" description="Metalloprotease TldD/E N-terminal" evidence="2">
    <location>
        <begin position="40"/>
        <end position="97"/>
    </location>
</feature>
<dbReference type="InterPro" id="IPR045569">
    <property type="entry name" value="Metalloprtase-TldD/E_C"/>
</dbReference>
<dbReference type="AlphaFoldDB" id="A0A5E4PHX2"/>
<feature type="domain" description="Metalloprotease TldD/E C-terminal" evidence="3">
    <location>
        <begin position="239"/>
        <end position="446"/>
    </location>
</feature>
<dbReference type="PANTHER" id="PTHR43421">
    <property type="entry name" value="METALLOPROTEASE PMBA"/>
    <property type="match status" value="1"/>
</dbReference>
<dbReference type="InterPro" id="IPR045570">
    <property type="entry name" value="Metalloprtase-TldD/E_cen_dom"/>
</dbReference>
<dbReference type="Proteomes" id="UP000324194">
    <property type="component" value="Chromosome 1"/>
</dbReference>
<evidence type="ECO:0000259" key="4">
    <source>
        <dbReference type="Pfam" id="PF19290"/>
    </source>
</evidence>
<evidence type="ECO:0000313" key="6">
    <source>
        <dbReference type="Proteomes" id="UP000324194"/>
    </source>
</evidence>
<dbReference type="SUPFAM" id="SSF111283">
    <property type="entry name" value="Putative modulator of DNA gyrase, PmbA/TldD"/>
    <property type="match status" value="1"/>
</dbReference>
<dbReference type="Pfam" id="PF19290">
    <property type="entry name" value="PmbA_TldD_2nd"/>
    <property type="match status" value="1"/>
</dbReference>
<dbReference type="EMBL" id="LR699119">
    <property type="protein sequence ID" value="VVC76128.1"/>
    <property type="molecule type" value="Genomic_DNA"/>
</dbReference>
<gene>
    <name evidence="5" type="primary">pmbA</name>
    <name evidence="5" type="ORF">AQUSIP_14330</name>
</gene>
<reference evidence="5 6" key="1">
    <citation type="submission" date="2019-08" db="EMBL/GenBank/DDBJ databases">
        <authorList>
            <person name="Guy L."/>
        </authorList>
    </citation>
    <scope>NUCLEOTIDE SEQUENCE [LARGE SCALE GENOMIC DNA]</scope>
    <source>
        <strain evidence="5 6">SGT-108</strain>
    </source>
</reference>
<accession>A0A5E4PHX2</accession>
<keyword evidence="6" id="KW-1185">Reference proteome</keyword>
<dbReference type="InterPro" id="IPR002510">
    <property type="entry name" value="Metalloprtase-TldD/E_N"/>
</dbReference>
<sequence>MNEMIKSLIDSSQLQAITRDVLQEAKNKGASQSELNISLNKGFRVTARDGDVERVEYHQDKVLELTVYFGRRSGSASVSDLRPESVHAAVDAACHIARFTDEDPAAGLADRKDLALDFPRLDLAYPWEVTVDKAIEMACQCEREALAYDNRIVSAEETSVATMDAFHLYANSNGFMGSYPYTRHEISCVLIGKQDDEMQRDYSYTVASDPASLVSVSDIAKQAAERTVRRLGARRLPTMKTPVIYLAEEARGLLGHFIAAISGGSLYRKSSFLLDHLGKKIFPSFMHIQEQPHLARGLGSAPFDEDGLATRPNVFIEDGVLKQYCLSVYTGRKLGMQSTANAGGVHNLIVKTGNHDLTSLLKTMGKGLLITEMMGNGANLVTGDYSRGAGGYWVEEGEIQYPVQEITVAGKLQNMYAGIREVGSDVDVRGNIRTGSILIEEMMVAGS</sequence>
<evidence type="ECO:0000313" key="5">
    <source>
        <dbReference type="EMBL" id="VVC76128.1"/>
    </source>
</evidence>
<evidence type="ECO:0000259" key="2">
    <source>
        <dbReference type="Pfam" id="PF01523"/>
    </source>
</evidence>
<keyword evidence="5" id="KW-0482">Metalloprotease</keyword>
<protein>
    <submittedName>
        <fullName evidence="5">Metalloprotease PmbA</fullName>
    </submittedName>
</protein>
<evidence type="ECO:0000256" key="1">
    <source>
        <dbReference type="ARBA" id="ARBA00005836"/>
    </source>
</evidence>
<dbReference type="RefSeq" id="WP_172622772.1">
    <property type="nucleotide sequence ID" value="NZ_LR699119.1"/>
</dbReference>
<dbReference type="GO" id="GO:0008237">
    <property type="term" value="F:metallopeptidase activity"/>
    <property type="evidence" value="ECO:0007669"/>
    <property type="project" value="UniProtKB-KW"/>
</dbReference>
<comment type="similarity">
    <text evidence="1">Belongs to the peptidase U62 family.</text>
</comment>
<dbReference type="GO" id="GO:0005829">
    <property type="term" value="C:cytosol"/>
    <property type="evidence" value="ECO:0007669"/>
    <property type="project" value="TreeGrafter"/>
</dbReference>
<dbReference type="InterPro" id="IPR036059">
    <property type="entry name" value="TldD/PmbA_sf"/>
</dbReference>
<dbReference type="KEGG" id="asip:AQUSIP_14330"/>
<keyword evidence="5" id="KW-0378">Hydrolase</keyword>
<dbReference type="Gene3D" id="3.30.2290.10">
    <property type="entry name" value="PmbA/TldD superfamily"/>
    <property type="match status" value="1"/>
</dbReference>